<dbReference type="Proteomes" id="UP001348817">
    <property type="component" value="Chromosome"/>
</dbReference>
<evidence type="ECO:0008006" key="5">
    <source>
        <dbReference type="Google" id="ProtNLM"/>
    </source>
</evidence>
<keyword evidence="2" id="KW-0732">Signal</keyword>
<dbReference type="Gene3D" id="2.160.20.10">
    <property type="entry name" value="Single-stranded right-handed beta-helix, Pectin lyase-like"/>
    <property type="match status" value="1"/>
</dbReference>
<dbReference type="EMBL" id="AP025314">
    <property type="protein sequence ID" value="BDD11214.1"/>
    <property type="molecule type" value="Genomic_DNA"/>
</dbReference>
<feature type="signal peptide" evidence="2">
    <location>
        <begin position="1"/>
        <end position="20"/>
    </location>
</feature>
<evidence type="ECO:0000256" key="1">
    <source>
        <dbReference type="SAM" id="MobiDB-lite"/>
    </source>
</evidence>
<evidence type="ECO:0000313" key="4">
    <source>
        <dbReference type="Proteomes" id="UP001348817"/>
    </source>
</evidence>
<proteinExistence type="predicted"/>
<accession>A0AAU9CXI7</accession>
<reference evidence="3 4" key="1">
    <citation type="submission" date="2021-12" db="EMBL/GenBank/DDBJ databases">
        <title>Genome sequencing of bacteria with rrn-lacking chromosome and rrn-plasmid.</title>
        <authorList>
            <person name="Anda M."/>
            <person name="Iwasaki W."/>
        </authorList>
    </citation>
    <scope>NUCLEOTIDE SEQUENCE [LARGE SCALE GENOMIC DNA]</scope>
    <source>
        <strain evidence="3 4">DSM 100852</strain>
    </source>
</reference>
<dbReference type="KEGG" id="fax:FUAX_36460"/>
<feature type="chain" id="PRO_5043381234" description="Right-handed parallel beta-helix repeat-containing protein" evidence="2">
    <location>
        <begin position="21"/>
        <end position="466"/>
    </location>
</feature>
<sequence>MGIRLRNAFALLCLLTAFFACDPEDETITADPNIKLEFSTDTISFDTLLTGYRSITQRVKIYNRDKNAVRISSVFLSGEDESPYRMTLNGETTPIREDLVLNGSDSLLILVDVEVPEDSRPEIFKQEGNITFLTNGNSQSVKLLTWAQNAVTIGKQSITEDLLFSDPRPYWLKDTITVEEGTTLILGEGTKILADPGASIVIRGKLKAQGLPDNRILIRNIRQDGLYKHGPGQWEGISLTANAQASLSFTDILNAKTAISADGREGTARLEMEGSKLENCSESNLIAINTKIQAKNCLFDNAGDRGIVLLGSEAEFTHCTIANYGFQLVPRFETLWISDKAQVGEKEESYSKKTNARFRNCIVTGNSQEELGITLKLPESTVSFSRSLLKTQSLDKWPDNRRIAGEYSKIMFQNPAEFDYRLDSLEVSPAKDYGLPANTERDLEDKTRDEKPDAGAYEQVIKEKKS</sequence>
<dbReference type="InterPro" id="IPR011050">
    <property type="entry name" value="Pectin_lyase_fold/virulence"/>
</dbReference>
<dbReference type="RefSeq" id="WP_338392723.1">
    <property type="nucleotide sequence ID" value="NZ_AP025314.1"/>
</dbReference>
<dbReference type="InterPro" id="IPR012334">
    <property type="entry name" value="Pectin_lyas_fold"/>
</dbReference>
<protein>
    <recommendedName>
        <fullName evidence="5">Right-handed parallel beta-helix repeat-containing protein</fullName>
    </recommendedName>
</protein>
<dbReference type="SUPFAM" id="SSF51126">
    <property type="entry name" value="Pectin lyase-like"/>
    <property type="match status" value="1"/>
</dbReference>
<dbReference type="AlphaFoldDB" id="A0AAU9CXI7"/>
<organism evidence="3 4">
    <name type="scientific">Fulvitalea axinellae</name>
    <dbReference type="NCBI Taxonomy" id="1182444"/>
    <lineage>
        <taxon>Bacteria</taxon>
        <taxon>Pseudomonadati</taxon>
        <taxon>Bacteroidota</taxon>
        <taxon>Cytophagia</taxon>
        <taxon>Cytophagales</taxon>
        <taxon>Persicobacteraceae</taxon>
        <taxon>Fulvitalea</taxon>
    </lineage>
</organism>
<gene>
    <name evidence="3" type="ORF">FUAX_36460</name>
</gene>
<evidence type="ECO:0000256" key="2">
    <source>
        <dbReference type="SAM" id="SignalP"/>
    </source>
</evidence>
<keyword evidence="4" id="KW-1185">Reference proteome</keyword>
<dbReference type="PROSITE" id="PS51257">
    <property type="entry name" value="PROKAR_LIPOPROTEIN"/>
    <property type="match status" value="1"/>
</dbReference>
<feature type="compositionally biased region" description="Basic and acidic residues" evidence="1">
    <location>
        <begin position="439"/>
        <end position="453"/>
    </location>
</feature>
<feature type="region of interest" description="Disordered" evidence="1">
    <location>
        <begin position="430"/>
        <end position="466"/>
    </location>
</feature>
<evidence type="ECO:0000313" key="3">
    <source>
        <dbReference type="EMBL" id="BDD11214.1"/>
    </source>
</evidence>
<name>A0AAU9CXI7_9BACT</name>